<name>A0ABP1I154_9EUKA</name>
<dbReference type="Proteomes" id="UP001642409">
    <property type="component" value="Unassembled WGS sequence"/>
</dbReference>
<sequence length="341" mass="39412">MRHIQTQLRRFQCRNGLNFITIPQHAYFDPIMELDPEYITTYYSQHVGNMKQSQQLAINIQQHCLDINDTDLFLKSVRAMCFLKSYLTETSLSSNFVTKALANLSLFIDTANAEKITYVLTFFTVFQDYLSPAQCNDIRILIITILKNFSVSGLSKDCILSAGLLKLIIATVQQHQLEFLTQNQAVELAKYIAYNSSYLINSRLVATVLWEINQMYDIMEIVNETLSNSKYLSYIIQTLLELSKMLVQHGYLFQFSNKLTYTVQEMLTFNRNDCNININDTILQQTKMGSSIYIVSQMMSGVQIKKDILDCAMINIRKCECRTENESEFKNLCMTVLAYQQ</sequence>
<gene>
    <name evidence="1" type="ORF">HINF_LOCUS18399</name>
</gene>
<evidence type="ECO:0000313" key="2">
    <source>
        <dbReference type="Proteomes" id="UP001642409"/>
    </source>
</evidence>
<proteinExistence type="predicted"/>
<organism evidence="1 2">
    <name type="scientific">Hexamita inflata</name>
    <dbReference type="NCBI Taxonomy" id="28002"/>
    <lineage>
        <taxon>Eukaryota</taxon>
        <taxon>Metamonada</taxon>
        <taxon>Diplomonadida</taxon>
        <taxon>Hexamitidae</taxon>
        <taxon>Hexamitinae</taxon>
        <taxon>Hexamita</taxon>
    </lineage>
</organism>
<comment type="caution">
    <text evidence="1">The sequence shown here is derived from an EMBL/GenBank/DDBJ whole genome shotgun (WGS) entry which is preliminary data.</text>
</comment>
<dbReference type="EMBL" id="CAXDID020000047">
    <property type="protein sequence ID" value="CAL6003432.1"/>
    <property type="molecule type" value="Genomic_DNA"/>
</dbReference>
<reference evidence="1 2" key="1">
    <citation type="submission" date="2024-07" db="EMBL/GenBank/DDBJ databases">
        <authorList>
            <person name="Akdeniz Z."/>
        </authorList>
    </citation>
    <scope>NUCLEOTIDE SEQUENCE [LARGE SCALE GENOMIC DNA]</scope>
</reference>
<accession>A0ABP1I154</accession>
<protein>
    <submittedName>
        <fullName evidence="1">Hypothetical_protein</fullName>
    </submittedName>
</protein>
<evidence type="ECO:0000313" key="1">
    <source>
        <dbReference type="EMBL" id="CAL6003432.1"/>
    </source>
</evidence>
<keyword evidence="2" id="KW-1185">Reference proteome</keyword>